<feature type="transmembrane region" description="Helical" evidence="1">
    <location>
        <begin position="73"/>
        <end position="102"/>
    </location>
</feature>
<sequence>MRVWKRSARDLRKQRRPPLFANDYVQFTSVGRSVENVMLRITIWKHAAGDEEQVDPPLPLHDFDRRHARRQKLVALVLIGAAIAAMAIVAGMAVTGLVIYLVSILPFVFFAA</sequence>
<dbReference type="Proteomes" id="UP000235777">
    <property type="component" value="Unassembled WGS sequence"/>
</dbReference>
<evidence type="ECO:0000256" key="1">
    <source>
        <dbReference type="SAM" id="Phobius"/>
    </source>
</evidence>
<gene>
    <name evidence="2" type="ORF">C0Z20_03980</name>
</gene>
<name>A0A2N7X8Q0_9BURK</name>
<evidence type="ECO:0000313" key="3">
    <source>
        <dbReference type="Proteomes" id="UP000235777"/>
    </source>
</evidence>
<protein>
    <submittedName>
        <fullName evidence="2">Uncharacterized protein</fullName>
    </submittedName>
</protein>
<dbReference type="EMBL" id="PNYC01000002">
    <property type="protein sequence ID" value="PMS37980.1"/>
    <property type="molecule type" value="Genomic_DNA"/>
</dbReference>
<evidence type="ECO:0000313" key="2">
    <source>
        <dbReference type="EMBL" id="PMS37980.1"/>
    </source>
</evidence>
<keyword evidence="3" id="KW-1185">Reference proteome</keyword>
<keyword evidence="1" id="KW-1133">Transmembrane helix</keyword>
<proteinExistence type="predicted"/>
<dbReference type="AlphaFoldDB" id="A0A2N7X8Q0"/>
<reference evidence="2 3" key="1">
    <citation type="submission" date="2018-01" db="EMBL/GenBank/DDBJ databases">
        <title>Whole genome analyses suggest that Burkholderia sensu lato contains two further novel genera in the rhizoxinica-symbiotica group Mycetohabitans gen. nov., and Trinickia gen. nov.: implications for the evolution of diazotrophy and nodulation in the Burkholderiaceae.</title>
        <authorList>
            <person name="Estrada-de los Santos P."/>
            <person name="Palmer M."/>
            <person name="Chavez-Ramirez B."/>
            <person name="Beukes C."/>
            <person name="Steenkamp E.T."/>
            <person name="Hirsch A.M."/>
            <person name="Manyaka P."/>
            <person name="Maluk M."/>
            <person name="Lafos M."/>
            <person name="Crook M."/>
            <person name="Gross E."/>
            <person name="Simon M.F."/>
            <person name="Bueno dos Reis Junior F."/>
            <person name="Poole P.S."/>
            <person name="Venter S.N."/>
            <person name="James E.K."/>
        </authorList>
    </citation>
    <scope>NUCLEOTIDE SEQUENCE [LARGE SCALE GENOMIC DNA]</scope>
    <source>
        <strain evidence="2 3">JPY 581</strain>
    </source>
</reference>
<comment type="caution">
    <text evidence="2">The sequence shown here is derived from an EMBL/GenBank/DDBJ whole genome shotgun (WGS) entry which is preliminary data.</text>
</comment>
<accession>A0A2N7X8Q0</accession>
<keyword evidence="1" id="KW-0472">Membrane</keyword>
<organism evidence="2 3">
    <name type="scientific">Trinickia symbiotica</name>
    <dbReference type="NCBI Taxonomy" id="863227"/>
    <lineage>
        <taxon>Bacteria</taxon>
        <taxon>Pseudomonadati</taxon>
        <taxon>Pseudomonadota</taxon>
        <taxon>Betaproteobacteria</taxon>
        <taxon>Burkholderiales</taxon>
        <taxon>Burkholderiaceae</taxon>
        <taxon>Trinickia</taxon>
    </lineage>
</organism>
<keyword evidence="1" id="KW-0812">Transmembrane</keyword>